<evidence type="ECO:0000259" key="2">
    <source>
        <dbReference type="PROSITE" id="PS50887"/>
    </source>
</evidence>
<gene>
    <name evidence="3" type="ORF">MSZNOR_0415</name>
</gene>
<keyword evidence="3" id="KW-0548">Nucleotidyltransferase</keyword>
<evidence type="ECO:0000313" key="4">
    <source>
        <dbReference type="Proteomes" id="UP001162030"/>
    </source>
</evidence>
<dbReference type="Pfam" id="PF00990">
    <property type="entry name" value="GGDEF"/>
    <property type="match status" value="1"/>
</dbReference>
<dbReference type="InterPro" id="IPR029016">
    <property type="entry name" value="GAF-like_dom_sf"/>
</dbReference>
<feature type="domain" description="GGDEF" evidence="2">
    <location>
        <begin position="398"/>
        <end position="530"/>
    </location>
</feature>
<feature type="domain" description="EAL" evidence="1">
    <location>
        <begin position="539"/>
        <end position="792"/>
    </location>
</feature>
<dbReference type="PROSITE" id="PS50883">
    <property type="entry name" value="EAL"/>
    <property type="match status" value="1"/>
</dbReference>
<protein>
    <submittedName>
        <fullName evidence="3">Diguanylate cyclase</fullName>
        <ecNumber evidence="3">2.7.7.65</ecNumber>
    </submittedName>
</protein>
<dbReference type="PANTHER" id="PTHR44757:SF2">
    <property type="entry name" value="BIOFILM ARCHITECTURE MAINTENANCE PROTEIN MBAA"/>
    <property type="match status" value="1"/>
</dbReference>
<dbReference type="InterPro" id="IPR001633">
    <property type="entry name" value="EAL_dom"/>
</dbReference>
<dbReference type="SUPFAM" id="SSF55073">
    <property type="entry name" value="Nucleotide cyclase"/>
    <property type="match status" value="1"/>
</dbReference>
<keyword evidence="4" id="KW-1185">Reference proteome</keyword>
<dbReference type="Pfam" id="PF01590">
    <property type="entry name" value="GAF"/>
    <property type="match status" value="2"/>
</dbReference>
<dbReference type="InterPro" id="IPR029787">
    <property type="entry name" value="Nucleotide_cyclase"/>
</dbReference>
<dbReference type="Proteomes" id="UP001162030">
    <property type="component" value="Chromosome"/>
</dbReference>
<dbReference type="SMART" id="SM00267">
    <property type="entry name" value="GGDEF"/>
    <property type="match status" value="1"/>
</dbReference>
<organism evidence="3 4">
    <name type="scientific">Methylocaldum szegediense</name>
    <dbReference type="NCBI Taxonomy" id="73780"/>
    <lineage>
        <taxon>Bacteria</taxon>
        <taxon>Pseudomonadati</taxon>
        <taxon>Pseudomonadota</taxon>
        <taxon>Gammaproteobacteria</taxon>
        <taxon>Methylococcales</taxon>
        <taxon>Methylococcaceae</taxon>
        <taxon>Methylocaldum</taxon>
    </lineage>
</organism>
<dbReference type="EC" id="2.7.7.65" evidence="3"/>
<dbReference type="CDD" id="cd01949">
    <property type="entry name" value="GGDEF"/>
    <property type="match status" value="1"/>
</dbReference>
<evidence type="ECO:0000259" key="1">
    <source>
        <dbReference type="PROSITE" id="PS50883"/>
    </source>
</evidence>
<dbReference type="SUPFAM" id="SSF141868">
    <property type="entry name" value="EAL domain-like"/>
    <property type="match status" value="1"/>
</dbReference>
<proteinExistence type="predicted"/>
<accession>A0ABM9HWT0</accession>
<dbReference type="PANTHER" id="PTHR44757">
    <property type="entry name" value="DIGUANYLATE CYCLASE DGCP"/>
    <property type="match status" value="1"/>
</dbReference>
<dbReference type="Gene3D" id="3.30.70.270">
    <property type="match status" value="1"/>
</dbReference>
<dbReference type="InterPro" id="IPR000160">
    <property type="entry name" value="GGDEF_dom"/>
</dbReference>
<dbReference type="InterPro" id="IPR003018">
    <property type="entry name" value="GAF"/>
</dbReference>
<dbReference type="EMBL" id="OX458333">
    <property type="protein sequence ID" value="CAI8738328.1"/>
    <property type="molecule type" value="Genomic_DNA"/>
</dbReference>
<reference evidence="3 4" key="1">
    <citation type="submission" date="2023-03" db="EMBL/GenBank/DDBJ databases">
        <authorList>
            <person name="Pearce D."/>
        </authorList>
    </citation>
    <scope>NUCLEOTIDE SEQUENCE [LARGE SCALE GENOMIC DNA]</scope>
    <source>
        <strain evidence="3">Msz</strain>
    </source>
</reference>
<dbReference type="NCBIfam" id="TIGR00254">
    <property type="entry name" value="GGDEF"/>
    <property type="match status" value="1"/>
</dbReference>
<dbReference type="SMART" id="SM00065">
    <property type="entry name" value="GAF"/>
    <property type="match status" value="2"/>
</dbReference>
<dbReference type="GO" id="GO:0052621">
    <property type="term" value="F:diguanylate cyclase activity"/>
    <property type="evidence" value="ECO:0007669"/>
    <property type="project" value="UniProtKB-EC"/>
</dbReference>
<dbReference type="Pfam" id="PF00563">
    <property type="entry name" value="EAL"/>
    <property type="match status" value="1"/>
</dbReference>
<dbReference type="InterPro" id="IPR052155">
    <property type="entry name" value="Biofilm_reg_signaling"/>
</dbReference>
<dbReference type="SUPFAM" id="SSF55781">
    <property type="entry name" value="GAF domain-like"/>
    <property type="match status" value="2"/>
</dbReference>
<dbReference type="SMART" id="SM00052">
    <property type="entry name" value="EAL"/>
    <property type="match status" value="1"/>
</dbReference>
<dbReference type="PROSITE" id="PS50887">
    <property type="entry name" value="GGDEF"/>
    <property type="match status" value="1"/>
</dbReference>
<keyword evidence="3" id="KW-0808">Transferase</keyword>
<dbReference type="InterPro" id="IPR035919">
    <property type="entry name" value="EAL_sf"/>
</dbReference>
<sequence length="795" mass="89711">MGVGMKEQLKTPAEKRLRRSRNSLLEQQRALASLTRSEIFSAEDALEAIRLLTRTTARELEIERISVWRFSEDRLAIKCMDLYERSQQRHSSGMILRREDFPNYFEGLETEEAIVADDARHHAFTAQFTDVYLHPFGITSMLDVPIHVFGRVEGALCCEHTGEPLNWTAEERFFAIAVANLAALVIEQCERRRAEALVRSQRDMLELIANGAPLEHTLTALARTIEQQDDKILCSVLILDEDGVHLRHGAAPSIPDSYIRQIDGLAIGPSVGSCGTAAFHRQTVIVSDIRTDPRWAAYRDIAEEYGLRACWSTPIFDARQNVLGTFAVYFREPQWPSEKHLRLVESAIHTAAIAIERSRVEDRIQRLAFYDPLTGLPNRALLMDRAAQALALSARDNKETSLLFLDLDRFKMVNDSLGHHVGDGLLRSIAGRLRSCLRESDTVSRLGGDEFVVLLPETGSEEAAQTAERILGVVAQPYLIEDYRLSTTPSIGISVYPRDGSDVEALVKHADTAMYQAKEKGRNTYQFFTEDMNFAVLERLTIESGLRQALDHGAFVLEFQPQYDIATHRLVGLEALIRWQHPEWGRVPPSRFIPIAEDSGLIVLIGEWVIHEACRQNVYRQSLGFEKVPVAVNIASPQFIQRFEDVVERVLSETGMEPQYLELELTEGIVMQGESSIQKRLHKLKDMGVKLAIDDFGTGYSSLSYLKRFPIDRLKIDQSFVRDIIDDQDDLAITRAVISLGHSLRLLVIAEGVETEQQLAFLREVGCDQAQGFYFSPPLSIKALGDWFFQNSKAS</sequence>
<name>A0ABM9HWT0_9GAMM</name>
<evidence type="ECO:0000313" key="3">
    <source>
        <dbReference type="EMBL" id="CAI8738328.1"/>
    </source>
</evidence>
<dbReference type="Gene3D" id="3.30.450.40">
    <property type="match status" value="2"/>
</dbReference>
<dbReference type="Gene3D" id="3.20.20.450">
    <property type="entry name" value="EAL domain"/>
    <property type="match status" value="1"/>
</dbReference>
<dbReference type="InterPro" id="IPR043128">
    <property type="entry name" value="Rev_trsase/Diguanyl_cyclase"/>
</dbReference>
<dbReference type="CDD" id="cd01948">
    <property type="entry name" value="EAL"/>
    <property type="match status" value="1"/>
</dbReference>